<organism evidence="2 3">
    <name type="scientific">Pendulispora rubella</name>
    <dbReference type="NCBI Taxonomy" id="2741070"/>
    <lineage>
        <taxon>Bacteria</taxon>
        <taxon>Pseudomonadati</taxon>
        <taxon>Myxococcota</taxon>
        <taxon>Myxococcia</taxon>
        <taxon>Myxococcales</taxon>
        <taxon>Sorangiineae</taxon>
        <taxon>Pendulisporaceae</taxon>
        <taxon>Pendulispora</taxon>
    </lineage>
</organism>
<evidence type="ECO:0000256" key="1">
    <source>
        <dbReference type="SAM" id="MobiDB-lite"/>
    </source>
</evidence>
<feature type="region of interest" description="Disordered" evidence="1">
    <location>
        <begin position="19"/>
        <end position="58"/>
    </location>
</feature>
<proteinExistence type="predicted"/>
<name>A0ABZ2KU95_9BACT</name>
<sequence length="161" mass="17689">MIFAAALTALSAAVACERTGREDQEKVTSAQREGDKKSNEAVQESTTKITSAQAEVDKKTAEANANFVKTREDYRTKLTSKIEDIDKTIQKLETKQQTTTGKKKAELDAALPDIHAKRDAIRRDMTKVDTVTMGNWDGTKNQLDTDMDALKAALDKAPSVL</sequence>
<feature type="compositionally biased region" description="Polar residues" evidence="1">
    <location>
        <begin position="40"/>
        <end position="53"/>
    </location>
</feature>
<dbReference type="Proteomes" id="UP001374803">
    <property type="component" value="Chromosome"/>
</dbReference>
<evidence type="ECO:0000313" key="3">
    <source>
        <dbReference type="Proteomes" id="UP001374803"/>
    </source>
</evidence>
<gene>
    <name evidence="2" type="ORF">LVJ94_30010</name>
</gene>
<dbReference type="EMBL" id="CP089983">
    <property type="protein sequence ID" value="WXB01141.1"/>
    <property type="molecule type" value="Genomic_DNA"/>
</dbReference>
<accession>A0ABZ2KU95</accession>
<evidence type="ECO:0000313" key="2">
    <source>
        <dbReference type="EMBL" id="WXB01141.1"/>
    </source>
</evidence>
<keyword evidence="3" id="KW-1185">Reference proteome</keyword>
<reference evidence="2" key="1">
    <citation type="submission" date="2021-12" db="EMBL/GenBank/DDBJ databases">
        <title>Discovery of the Pendulisporaceae a myxobacterial family with distinct sporulation behavior and unique specialized metabolism.</title>
        <authorList>
            <person name="Garcia R."/>
            <person name="Popoff A."/>
            <person name="Bader C.D."/>
            <person name="Loehr J."/>
            <person name="Walesch S."/>
            <person name="Walt C."/>
            <person name="Boldt J."/>
            <person name="Bunk B."/>
            <person name="Haeckl F.J.F.P.J."/>
            <person name="Gunesch A.P."/>
            <person name="Birkelbach J."/>
            <person name="Nuebel U."/>
            <person name="Pietschmann T."/>
            <person name="Bach T."/>
            <person name="Mueller R."/>
        </authorList>
    </citation>
    <scope>NUCLEOTIDE SEQUENCE</scope>
    <source>
        <strain evidence="2">MSr11367</strain>
    </source>
</reference>
<feature type="compositionally biased region" description="Basic and acidic residues" evidence="1">
    <location>
        <begin position="19"/>
        <end position="39"/>
    </location>
</feature>
<protein>
    <submittedName>
        <fullName evidence="2">Uncharacterized protein</fullName>
    </submittedName>
</protein>
<dbReference type="RefSeq" id="WP_394830751.1">
    <property type="nucleotide sequence ID" value="NZ_CP089983.1"/>
</dbReference>